<proteinExistence type="predicted"/>
<feature type="region of interest" description="Disordered" evidence="1">
    <location>
        <begin position="109"/>
        <end position="135"/>
    </location>
</feature>
<protein>
    <submittedName>
        <fullName evidence="2">Uncharacterized protein</fullName>
    </submittedName>
</protein>
<organism evidence="2 3">
    <name type="scientific">Rhodoferax potami</name>
    <dbReference type="NCBI Taxonomy" id="3068338"/>
    <lineage>
        <taxon>Bacteria</taxon>
        <taxon>Pseudomonadati</taxon>
        <taxon>Pseudomonadota</taxon>
        <taxon>Betaproteobacteria</taxon>
        <taxon>Burkholderiales</taxon>
        <taxon>Comamonadaceae</taxon>
        <taxon>Rhodoferax</taxon>
    </lineage>
</organism>
<evidence type="ECO:0000313" key="2">
    <source>
        <dbReference type="EMBL" id="MDT7518112.1"/>
    </source>
</evidence>
<dbReference type="Proteomes" id="UP001321700">
    <property type="component" value="Unassembled WGS sequence"/>
</dbReference>
<gene>
    <name evidence="2" type="ORF">RAE19_05085</name>
</gene>
<evidence type="ECO:0000256" key="1">
    <source>
        <dbReference type="SAM" id="MobiDB-lite"/>
    </source>
</evidence>
<dbReference type="EMBL" id="JAVBIK010000001">
    <property type="protein sequence ID" value="MDT7518112.1"/>
    <property type="molecule type" value="Genomic_DNA"/>
</dbReference>
<dbReference type="RefSeq" id="WP_313873893.1">
    <property type="nucleotide sequence ID" value="NZ_JAVBIK010000001.1"/>
</dbReference>
<keyword evidence="3" id="KW-1185">Reference proteome</keyword>
<name>A0ABU3KK43_9BURK</name>
<comment type="caution">
    <text evidence="2">The sequence shown here is derived from an EMBL/GenBank/DDBJ whole genome shotgun (WGS) entry which is preliminary data.</text>
</comment>
<sequence>MSAPLKTAASPHQLAFRRAARTLIAATLAEWVLEEEDWLGACRKRIKDRMSDAKHMVFNNQRKIGLMLLGRTDEIPALEDKNRQLEHAALVCEYALDILDEMVSAQTPAAPVSPQHRALPARTAQPAYRETAASP</sequence>
<evidence type="ECO:0000313" key="3">
    <source>
        <dbReference type="Proteomes" id="UP001321700"/>
    </source>
</evidence>
<accession>A0ABU3KK43</accession>
<reference evidence="2 3" key="1">
    <citation type="submission" date="2023-08" db="EMBL/GenBank/DDBJ databases">
        <title>Rhodoferax potami sp. nov. and Rhodoferax mekongensis sp. nov., isolated from the Mekong River in Thailand.</title>
        <authorList>
            <person name="Kitikhun S."/>
            <person name="Charoenyingcharoen P."/>
            <person name="Siriarchawattana P."/>
            <person name="Likhitrattanapisal S."/>
            <person name="Nilsakha T."/>
            <person name="Chanpet A."/>
            <person name="Rattanawaree P."/>
            <person name="Ingsriswang S."/>
        </authorList>
    </citation>
    <scope>NUCLEOTIDE SEQUENCE [LARGE SCALE GENOMIC DNA]</scope>
    <source>
        <strain evidence="2 3">TBRC 17660</strain>
    </source>
</reference>